<proteinExistence type="predicted"/>
<dbReference type="InterPro" id="IPR032466">
    <property type="entry name" value="Metal_Hydrolase"/>
</dbReference>
<feature type="domain" description="Amidohydrolase-related" evidence="1">
    <location>
        <begin position="55"/>
        <end position="359"/>
    </location>
</feature>
<dbReference type="Gene3D" id="3.30.110.90">
    <property type="entry name" value="Amidohydrolase"/>
    <property type="match status" value="1"/>
</dbReference>
<dbReference type="InterPro" id="IPR011059">
    <property type="entry name" value="Metal-dep_hydrolase_composite"/>
</dbReference>
<dbReference type="SUPFAM" id="SSF51338">
    <property type="entry name" value="Composite domain of metallo-dependent hydrolases"/>
    <property type="match status" value="1"/>
</dbReference>
<dbReference type="RefSeq" id="WP_324772170.1">
    <property type="nucleotide sequence ID" value="NZ_BAAATS010000028.1"/>
</dbReference>
<sequence>MTTTTVTDAAVFDGTDLLDGRYDVTFEGALITRVAPADQAATAPVGEHVDGSGATLLPGLIDAHVHFSSPQQLVELARWGVTTALDMGTWPPAFVQELRAAAAGCDLRSSGAPLAGPAGTHSRMPAFPRENLVSTADQARSRVAAQVEEGIDHLKLIFERPGEGGLERETARAAVQAAHASGLRVVAHAGNTGAVALASAAGVDVLTHAPLDAALDEDAVRAIVDAGRVVVPTLTMMRGAAAHLAVPGLSYDNACAAVGALHRAGAVLVAGTDANDAPGVHASVPYGSSLHDELGLLVEAGLRPTEALRAATGTAAVAFGLGDRGAVRPGLRADLLLVEGTPTTDIDATRAIRRVWITGGGVDAADHTAPEATR</sequence>
<dbReference type="InterPro" id="IPR051781">
    <property type="entry name" value="Metallo-dep_Hydrolase"/>
</dbReference>
<comment type="caution">
    <text evidence="2">The sequence shown here is derived from an EMBL/GenBank/DDBJ whole genome shotgun (WGS) entry which is preliminary data.</text>
</comment>
<dbReference type="Gene3D" id="1.20.58.520">
    <property type="entry name" value="Amidohydrolase"/>
    <property type="match status" value="1"/>
</dbReference>
<evidence type="ECO:0000259" key="1">
    <source>
        <dbReference type="Pfam" id="PF01979"/>
    </source>
</evidence>
<dbReference type="PANTHER" id="PTHR43135:SF3">
    <property type="entry name" value="ALPHA-D-RIBOSE 1-METHYLPHOSPHONATE 5-TRIPHOSPHATE DIPHOSPHATASE"/>
    <property type="match status" value="1"/>
</dbReference>
<dbReference type="Proteomes" id="UP001352223">
    <property type="component" value="Unassembled WGS sequence"/>
</dbReference>
<evidence type="ECO:0000313" key="3">
    <source>
        <dbReference type="Proteomes" id="UP001352223"/>
    </source>
</evidence>
<reference evidence="2 3" key="1">
    <citation type="submission" date="2022-10" db="EMBL/GenBank/DDBJ databases">
        <authorList>
            <person name="Xie J."/>
            <person name="Shen N."/>
        </authorList>
    </citation>
    <scope>NUCLEOTIDE SEQUENCE [LARGE SCALE GENOMIC DNA]</scope>
    <source>
        <strain evidence="2 3">DSM 41681</strain>
    </source>
</reference>
<gene>
    <name evidence="2" type="ORF">OKJ48_30070</name>
</gene>
<accession>A0ABU6CJN5</accession>
<dbReference type="Gene3D" id="2.30.40.10">
    <property type="entry name" value="Urease, subunit C, domain 1"/>
    <property type="match status" value="1"/>
</dbReference>
<protein>
    <submittedName>
        <fullName evidence="2">Amidohydrolase family protein</fullName>
    </submittedName>
</protein>
<evidence type="ECO:0000313" key="2">
    <source>
        <dbReference type="EMBL" id="MEB3964446.1"/>
    </source>
</evidence>
<dbReference type="SUPFAM" id="SSF51556">
    <property type="entry name" value="Metallo-dependent hydrolases"/>
    <property type="match status" value="1"/>
</dbReference>
<organism evidence="2 3">
    <name type="scientific">Streptomyces kunmingensis</name>
    <dbReference type="NCBI Taxonomy" id="68225"/>
    <lineage>
        <taxon>Bacteria</taxon>
        <taxon>Bacillati</taxon>
        <taxon>Actinomycetota</taxon>
        <taxon>Actinomycetes</taxon>
        <taxon>Kitasatosporales</taxon>
        <taxon>Streptomycetaceae</taxon>
        <taxon>Streptomyces</taxon>
    </lineage>
</organism>
<dbReference type="Gene3D" id="3.40.50.10910">
    <property type="entry name" value="Amidohydrolase"/>
    <property type="match status" value="1"/>
</dbReference>
<dbReference type="Pfam" id="PF01979">
    <property type="entry name" value="Amidohydro_1"/>
    <property type="match status" value="1"/>
</dbReference>
<keyword evidence="3" id="KW-1185">Reference proteome</keyword>
<dbReference type="EMBL" id="JAOZYB010000311">
    <property type="protein sequence ID" value="MEB3964446.1"/>
    <property type="molecule type" value="Genomic_DNA"/>
</dbReference>
<dbReference type="PANTHER" id="PTHR43135">
    <property type="entry name" value="ALPHA-D-RIBOSE 1-METHYLPHOSPHONATE 5-TRIPHOSPHATE DIPHOSPHATASE"/>
    <property type="match status" value="1"/>
</dbReference>
<name>A0ABU6CJN5_9ACTN</name>
<dbReference type="InterPro" id="IPR006680">
    <property type="entry name" value="Amidohydro-rel"/>
</dbReference>